<dbReference type="AlphaFoldDB" id="A0A6A7AAJ5"/>
<evidence type="ECO:0000313" key="2">
    <source>
        <dbReference type="Proteomes" id="UP000799424"/>
    </source>
</evidence>
<proteinExistence type="predicted"/>
<name>A0A6A7AAJ5_9PLEO</name>
<organism evidence="1 2">
    <name type="scientific">Ophiobolus disseminans</name>
    <dbReference type="NCBI Taxonomy" id="1469910"/>
    <lineage>
        <taxon>Eukaryota</taxon>
        <taxon>Fungi</taxon>
        <taxon>Dikarya</taxon>
        <taxon>Ascomycota</taxon>
        <taxon>Pezizomycotina</taxon>
        <taxon>Dothideomycetes</taxon>
        <taxon>Pleosporomycetidae</taxon>
        <taxon>Pleosporales</taxon>
        <taxon>Pleosporineae</taxon>
        <taxon>Phaeosphaeriaceae</taxon>
        <taxon>Ophiobolus</taxon>
    </lineage>
</organism>
<protein>
    <submittedName>
        <fullName evidence="1">Uncharacterized protein</fullName>
    </submittedName>
</protein>
<dbReference type="OrthoDB" id="3800593at2759"/>
<keyword evidence="2" id="KW-1185">Reference proteome</keyword>
<dbReference type="Proteomes" id="UP000799424">
    <property type="component" value="Unassembled WGS sequence"/>
</dbReference>
<sequence>MGDGGYRTAFNLQLDIKLHVLQKPDATTCYTGNAARSAHHGKLDRLLSELLHVDYEARPKEVRKYYVGAAKRCRDTRERMNKRECTAIGARVCVYNTLLPMLDATRGSSPWVGSGWASKGL</sequence>
<accession>A0A6A7AAJ5</accession>
<dbReference type="EMBL" id="MU006220">
    <property type="protein sequence ID" value="KAF2829729.1"/>
    <property type="molecule type" value="Genomic_DNA"/>
</dbReference>
<gene>
    <name evidence="1" type="ORF">CC86DRAFT_174082</name>
</gene>
<evidence type="ECO:0000313" key="1">
    <source>
        <dbReference type="EMBL" id="KAF2829729.1"/>
    </source>
</evidence>
<reference evidence="1" key="1">
    <citation type="journal article" date="2020" name="Stud. Mycol.">
        <title>101 Dothideomycetes genomes: a test case for predicting lifestyles and emergence of pathogens.</title>
        <authorList>
            <person name="Haridas S."/>
            <person name="Albert R."/>
            <person name="Binder M."/>
            <person name="Bloem J."/>
            <person name="Labutti K."/>
            <person name="Salamov A."/>
            <person name="Andreopoulos B."/>
            <person name="Baker S."/>
            <person name="Barry K."/>
            <person name="Bills G."/>
            <person name="Bluhm B."/>
            <person name="Cannon C."/>
            <person name="Castanera R."/>
            <person name="Culley D."/>
            <person name="Daum C."/>
            <person name="Ezra D."/>
            <person name="Gonzalez J."/>
            <person name="Henrissat B."/>
            <person name="Kuo A."/>
            <person name="Liang C."/>
            <person name="Lipzen A."/>
            <person name="Lutzoni F."/>
            <person name="Magnuson J."/>
            <person name="Mondo S."/>
            <person name="Nolan M."/>
            <person name="Ohm R."/>
            <person name="Pangilinan J."/>
            <person name="Park H.-J."/>
            <person name="Ramirez L."/>
            <person name="Alfaro M."/>
            <person name="Sun H."/>
            <person name="Tritt A."/>
            <person name="Yoshinaga Y."/>
            <person name="Zwiers L.-H."/>
            <person name="Turgeon B."/>
            <person name="Goodwin S."/>
            <person name="Spatafora J."/>
            <person name="Crous P."/>
            <person name="Grigoriev I."/>
        </authorList>
    </citation>
    <scope>NUCLEOTIDE SEQUENCE</scope>
    <source>
        <strain evidence="1">CBS 113818</strain>
    </source>
</reference>